<dbReference type="RefSeq" id="WP_231111526.1">
    <property type="nucleotide sequence ID" value="NZ_CP010525.1"/>
</dbReference>
<dbReference type="AlphaFoldDB" id="A0AAN0T5S1"/>
<feature type="region of interest" description="Disordered" evidence="1">
    <location>
        <begin position="98"/>
        <end position="122"/>
    </location>
</feature>
<keyword evidence="4" id="KW-1185">Reference proteome</keyword>
<dbReference type="Proteomes" id="UP000032024">
    <property type="component" value="Chromosome"/>
</dbReference>
<evidence type="ECO:0000313" key="3">
    <source>
        <dbReference type="EMBL" id="AJO23427.1"/>
    </source>
</evidence>
<evidence type="ECO:0000313" key="4">
    <source>
        <dbReference type="Proteomes" id="UP000032024"/>
    </source>
</evidence>
<accession>A0AAN0T5S1</accession>
<reference evidence="4" key="1">
    <citation type="submission" date="2015-01" db="EMBL/GenBank/DDBJ databases">
        <title>Comparative genome analysis of Bacillus coagulans HM-08, Clostridium butyricum HM-68, Bacillus subtilis HM-66 and Bacillus paralicheniformis BL-09.</title>
        <authorList>
            <person name="Zhang H."/>
        </authorList>
    </citation>
    <scope>NUCLEOTIDE SEQUENCE [LARGE SCALE GENOMIC DNA]</scope>
    <source>
        <strain evidence="4">HM-08</strain>
    </source>
</reference>
<evidence type="ECO:0000256" key="1">
    <source>
        <dbReference type="SAM" id="MobiDB-lite"/>
    </source>
</evidence>
<gene>
    <name evidence="3" type="ORF">SB48_HM08orf04192</name>
</gene>
<evidence type="ECO:0000259" key="2">
    <source>
        <dbReference type="Pfam" id="PF13592"/>
    </source>
</evidence>
<organism evidence="3 4">
    <name type="scientific">Heyndrickxia coagulans</name>
    <name type="common">Weizmannia coagulans</name>
    <dbReference type="NCBI Taxonomy" id="1398"/>
    <lineage>
        <taxon>Bacteria</taxon>
        <taxon>Bacillati</taxon>
        <taxon>Bacillota</taxon>
        <taxon>Bacilli</taxon>
        <taxon>Bacillales</taxon>
        <taxon>Bacillaceae</taxon>
        <taxon>Heyndrickxia</taxon>
    </lineage>
</organism>
<protein>
    <submittedName>
        <fullName evidence="3">Transposase</fullName>
    </submittedName>
</protein>
<feature type="domain" description="Winged helix-turn helix" evidence="2">
    <location>
        <begin position="53"/>
        <end position="103"/>
    </location>
</feature>
<proteinExistence type="predicted"/>
<dbReference type="Pfam" id="PF13592">
    <property type="entry name" value="HTH_33"/>
    <property type="match status" value="1"/>
</dbReference>
<dbReference type="EMBL" id="CP010525">
    <property type="protein sequence ID" value="AJO23427.1"/>
    <property type="molecule type" value="Genomic_DNA"/>
</dbReference>
<dbReference type="InterPro" id="IPR025959">
    <property type="entry name" value="Winged_HTH_dom"/>
</dbReference>
<name>A0AAN0T5S1_HEYCO</name>
<sequence>MAYFHSYEEGGISGLQMKKTTGKPEKLSKEQQKQLADTIVNKTPAEVGFEAKYTWTLQLIADWIQQEFQQSFTPKGVSKMLHRLGFSYTKATYTLAKADPDEQGVQRSHFSSVEKGTGERSH</sequence>